<dbReference type="RefSeq" id="YP_007007059.1">
    <property type="nucleotide sequence ID" value="NC_019524.2"/>
</dbReference>
<dbReference type="Proteomes" id="UP000008024">
    <property type="component" value="Segment"/>
</dbReference>
<protein>
    <submittedName>
        <fullName evidence="4">Recombination-associated protein</fullName>
    </submittedName>
</protein>
<dbReference type="GeneID" id="14014052"/>
<dbReference type="EMBL" id="JQ340774">
    <property type="protein sequence ID" value="AFB84071.1"/>
    <property type="molecule type" value="Genomic_DNA"/>
</dbReference>
<evidence type="ECO:0000256" key="3">
    <source>
        <dbReference type="ARBA" id="ARBA00023172"/>
    </source>
</evidence>
<dbReference type="PANTHER" id="PTHR38103">
    <property type="entry name" value="RECOMBINATION-ASSOCIATED PROTEIN RDGC"/>
    <property type="match status" value="1"/>
</dbReference>
<dbReference type="GO" id="GO:0006310">
    <property type="term" value="P:DNA recombination"/>
    <property type="evidence" value="ECO:0007669"/>
    <property type="project" value="UniProtKB-KW"/>
</dbReference>
<dbReference type="OrthoDB" id="3838at10239"/>
<proteinExistence type="predicted"/>
<dbReference type="InterPro" id="IPR007476">
    <property type="entry name" value="RdgC"/>
</dbReference>
<keyword evidence="5" id="KW-1185">Reference proteome</keyword>
<name>H6WYL6_9CAUD</name>
<organism evidence="4 5">
    <name type="scientific">Hafnia phage Enc34</name>
    <dbReference type="NCBI Taxonomy" id="1150990"/>
    <lineage>
        <taxon>Viruses</taxon>
        <taxon>Duplodnaviria</taxon>
        <taxon>Heunggongvirae</taxon>
        <taxon>Uroviricota</taxon>
        <taxon>Caudoviricetes</taxon>
        <taxon>Casjensviridae</taxon>
        <taxon>Enchivirus</taxon>
        <taxon>Enchivirus Enc34</taxon>
    </lineage>
</organism>
<sequence>MKVKNFEKLIPLHLGSLYDKANDGEETITPLLRMLLNSPNMSEEAAFKFASTTLSNALSELEVSDPPEACYSTMGFVANGDELNNSFCLQVPGTTAFLIQIEKRERVLPGVSVRNAVTKRMEKLIAKEVDGWTPTRKDWAQLKEEVEAEMLKFAPIRPNRIPVLISMPYVYVFTSSAKVGENCTALIRKAFGTFPVEHALIDEYSLRLFMRQVIRREHNEFNATDFVHMKHDDGEDVKFKDVAILGNEHVDELISQSYTPRALDMAVALKTAGLENMFFRLTDKAILTGIHIGDADVDANYDATLENYQNDGASFLTLMANLFMMDKSLSALMARFNDVSMLAEITGSLEEDDEV</sequence>
<dbReference type="GO" id="GO:0009295">
    <property type="term" value="C:nucleoid"/>
    <property type="evidence" value="ECO:0007669"/>
    <property type="project" value="UniProtKB-SubCell"/>
</dbReference>
<evidence type="ECO:0000313" key="4">
    <source>
        <dbReference type="EMBL" id="AFB84071.1"/>
    </source>
</evidence>
<evidence type="ECO:0000313" key="5">
    <source>
        <dbReference type="Proteomes" id="UP000008024"/>
    </source>
</evidence>
<keyword evidence="3" id="KW-0233">DNA recombination</keyword>
<evidence type="ECO:0000256" key="1">
    <source>
        <dbReference type="ARBA" id="ARBA00004453"/>
    </source>
</evidence>
<dbReference type="GO" id="GO:0000018">
    <property type="term" value="P:regulation of DNA recombination"/>
    <property type="evidence" value="ECO:0007669"/>
    <property type="project" value="TreeGrafter"/>
</dbReference>
<accession>H6WYL6</accession>
<dbReference type="GO" id="GO:0003690">
    <property type="term" value="F:double-stranded DNA binding"/>
    <property type="evidence" value="ECO:0007669"/>
    <property type="project" value="TreeGrafter"/>
</dbReference>
<reference evidence="4 5" key="1">
    <citation type="journal article" date="2012" name="J. Virol.">
        <title>Complete Genome Sequence of the Enterobacter cancerogenus Bacteriophage Enc34.</title>
        <authorList>
            <person name="Kazaks A."/>
            <person name="Dislers A."/>
            <person name="Lipowsky G."/>
            <person name="Nikolajeva V."/>
            <person name="Tars K."/>
        </authorList>
    </citation>
    <scope>NUCLEOTIDE SEQUENCE [LARGE SCALE GENOMIC DNA]</scope>
</reference>
<dbReference type="PANTHER" id="PTHR38103:SF1">
    <property type="entry name" value="RECOMBINATION-ASSOCIATED PROTEIN RDGC"/>
    <property type="match status" value="1"/>
</dbReference>
<dbReference type="KEGG" id="vg:14014052"/>
<dbReference type="Pfam" id="PF04381">
    <property type="entry name" value="RdgC"/>
    <property type="match status" value="1"/>
</dbReference>
<keyword evidence="2" id="KW-0963">Cytoplasm</keyword>
<evidence type="ECO:0000256" key="2">
    <source>
        <dbReference type="ARBA" id="ARBA00022490"/>
    </source>
</evidence>
<comment type="subcellular location">
    <subcellularLocation>
        <location evidence="1">Cytoplasm</location>
        <location evidence="1">Nucleoid</location>
    </subcellularLocation>
</comment>